<dbReference type="Pfam" id="PF01075">
    <property type="entry name" value="Glyco_transf_9"/>
    <property type="match status" value="1"/>
</dbReference>
<evidence type="ECO:0000256" key="2">
    <source>
        <dbReference type="ARBA" id="ARBA00022679"/>
    </source>
</evidence>
<dbReference type="InterPro" id="IPR051199">
    <property type="entry name" value="LPS_LOS_Heptosyltrfase"/>
</dbReference>
<gene>
    <name evidence="3" type="ORF">H0484_13880</name>
</gene>
<dbReference type="InterPro" id="IPR002201">
    <property type="entry name" value="Glyco_trans_9"/>
</dbReference>
<evidence type="ECO:0000313" key="3">
    <source>
        <dbReference type="EMBL" id="MCB5364833.1"/>
    </source>
</evidence>
<dbReference type="PANTHER" id="PTHR30160">
    <property type="entry name" value="TETRAACYLDISACCHARIDE 4'-KINASE-RELATED"/>
    <property type="match status" value="1"/>
</dbReference>
<dbReference type="PANTHER" id="PTHR30160:SF7">
    <property type="entry name" value="ADP-HEPTOSE--LPS HEPTOSYLTRANSFERASE 2"/>
    <property type="match status" value="1"/>
</dbReference>
<keyword evidence="1" id="KW-0328">Glycosyltransferase</keyword>
<proteinExistence type="predicted"/>
<evidence type="ECO:0000256" key="1">
    <source>
        <dbReference type="ARBA" id="ARBA00022676"/>
    </source>
</evidence>
<comment type="caution">
    <text evidence="3">The sequence shown here is derived from an EMBL/GenBank/DDBJ whole genome shotgun (WGS) entry which is preliminary data.</text>
</comment>
<organism evidence="3 4">
    <name type="scientific">Mesopusillimonas faecipullorum</name>
    <dbReference type="NCBI Taxonomy" id="2755040"/>
    <lineage>
        <taxon>Bacteria</taxon>
        <taxon>Pseudomonadati</taxon>
        <taxon>Pseudomonadota</taxon>
        <taxon>Betaproteobacteria</taxon>
        <taxon>Burkholderiales</taxon>
        <taxon>Alcaligenaceae</taxon>
        <taxon>Mesopusillimonas</taxon>
    </lineage>
</organism>
<dbReference type="EMBL" id="JACDXW010000009">
    <property type="protein sequence ID" value="MCB5364833.1"/>
    <property type="molecule type" value="Genomic_DNA"/>
</dbReference>
<dbReference type="SUPFAM" id="SSF53756">
    <property type="entry name" value="UDP-Glycosyltransferase/glycogen phosphorylase"/>
    <property type="match status" value="1"/>
</dbReference>
<dbReference type="Proteomes" id="UP000776983">
    <property type="component" value="Unassembled WGS sequence"/>
</dbReference>
<reference evidence="3 4" key="1">
    <citation type="submission" date="2020-07" db="EMBL/GenBank/DDBJ databases">
        <title>Pusillimonas sp. nov., isolated from poultry manure in Taiwan.</title>
        <authorList>
            <person name="Lin S.-Y."/>
            <person name="Tang Y.-S."/>
            <person name="Young C.-C."/>
        </authorList>
    </citation>
    <scope>NUCLEOTIDE SEQUENCE [LARGE SCALE GENOMIC DNA]</scope>
    <source>
        <strain evidence="3 4">CC-YST705</strain>
    </source>
</reference>
<dbReference type="RefSeq" id="WP_226955247.1">
    <property type="nucleotide sequence ID" value="NZ_JACDXW010000009.1"/>
</dbReference>
<accession>A0ABS8CFL9</accession>
<name>A0ABS8CFL9_9BURK</name>
<protein>
    <submittedName>
        <fullName evidence="3">Heptosyltransferase</fullName>
    </submittedName>
</protein>
<evidence type="ECO:0000313" key="4">
    <source>
        <dbReference type="Proteomes" id="UP000776983"/>
    </source>
</evidence>
<keyword evidence="4" id="KW-1185">Reference proteome</keyword>
<dbReference type="Gene3D" id="3.40.50.2000">
    <property type="entry name" value="Glycogen Phosphorylase B"/>
    <property type="match status" value="2"/>
</dbReference>
<keyword evidence="2" id="KW-0808">Transferase</keyword>
<dbReference type="CDD" id="cd03789">
    <property type="entry name" value="GT9_LPS_heptosyltransferase"/>
    <property type="match status" value="1"/>
</dbReference>
<sequence>MTSSTKASETIFVRLPNWVGDVCMSLPSLALLSQTGRPVIVCARPWAQELLSGHTELHGFIPMSSKLWQDRAAVSQARAHQAARGLLLPDSLSSALAFRLAGLPCAGYRDDGRSLLLRWPMNKPTQSLHAVQSWHHLTMNTLAQWQLPIHNREVPQELGLHTTEAQKQQAQAALVSVGLADQPFVLIAPTATGLHKGRIKVWSGFRELTSLLQAQGVKVAMCPPPSETGQARAAVPEAVCLPPLPLGAFATLTGMAALVVCNDSGVSHLAAAVNAPQLTLFGVTSPSRTGPWSPNAQCLGEMDAWPTVQTVFSQVMAQLGKAH</sequence>